<evidence type="ECO:0000313" key="1">
    <source>
        <dbReference type="EMBL" id="CEM07022.1"/>
    </source>
</evidence>
<reference evidence="1" key="1">
    <citation type="submission" date="2014-11" db="EMBL/GenBank/DDBJ databases">
        <authorList>
            <person name="Otto D Thomas"/>
            <person name="Naeem Raeece"/>
        </authorList>
    </citation>
    <scope>NUCLEOTIDE SEQUENCE</scope>
</reference>
<sequence>MVSLQLSRALAGPDAPLRAPRVDQKRKNKFVKFMEWVIPKMEAELGSNFRWKRPINCFAPPTSLVWAIRDDHVISFLNHLGFGIEEPKKRDLPTKKYTSSTLWDTMKGKQASIGDTMKSHQEKLGGSFAGGRIEGHWGSGGA</sequence>
<dbReference type="VEuPathDB" id="CryptoDB:Cvel_15110"/>
<gene>
    <name evidence="1" type="ORF">Cvel_15110</name>
</gene>
<proteinExistence type="predicted"/>
<dbReference type="AlphaFoldDB" id="A0A0G4F504"/>
<dbReference type="EMBL" id="CDMZ01000114">
    <property type="protein sequence ID" value="CEM07022.1"/>
    <property type="molecule type" value="Genomic_DNA"/>
</dbReference>
<organism evidence="1">
    <name type="scientific">Chromera velia CCMP2878</name>
    <dbReference type="NCBI Taxonomy" id="1169474"/>
    <lineage>
        <taxon>Eukaryota</taxon>
        <taxon>Sar</taxon>
        <taxon>Alveolata</taxon>
        <taxon>Colpodellida</taxon>
        <taxon>Chromeraceae</taxon>
        <taxon>Chromera</taxon>
    </lineage>
</organism>
<accession>A0A0G4F504</accession>
<protein>
    <submittedName>
        <fullName evidence="1">Uncharacterized protein</fullName>
    </submittedName>
</protein>
<dbReference type="PhylomeDB" id="A0A0G4F504"/>
<name>A0A0G4F504_9ALVE</name>